<dbReference type="NCBIfam" id="NF047832">
    <property type="entry name" value="caspase_w_EACC1"/>
    <property type="match status" value="1"/>
</dbReference>
<evidence type="ECO:0000313" key="3">
    <source>
        <dbReference type="EMBL" id="WTS11712.1"/>
    </source>
</evidence>
<gene>
    <name evidence="3" type="ORF">OHU69_12095</name>
</gene>
<reference evidence="3" key="1">
    <citation type="submission" date="2022-10" db="EMBL/GenBank/DDBJ databases">
        <title>The complete genomes of actinobacterial strains from the NBC collection.</title>
        <authorList>
            <person name="Joergensen T.S."/>
            <person name="Alvarez Arevalo M."/>
            <person name="Sterndorff E.B."/>
            <person name="Faurdal D."/>
            <person name="Vuksanovic O."/>
            <person name="Mourched A.-S."/>
            <person name="Charusanti P."/>
            <person name="Shaw S."/>
            <person name="Blin K."/>
            <person name="Weber T."/>
        </authorList>
    </citation>
    <scope>NUCLEOTIDE SEQUENCE</scope>
    <source>
        <strain evidence="3">NBC_00119</strain>
    </source>
</reference>
<feature type="domain" description="Peptidase C14 caspase" evidence="2">
    <location>
        <begin position="9"/>
        <end position="228"/>
    </location>
</feature>
<protein>
    <submittedName>
        <fullName evidence="3">Caspase family protein</fullName>
    </submittedName>
</protein>
<feature type="region of interest" description="Disordered" evidence="1">
    <location>
        <begin position="256"/>
        <end position="282"/>
    </location>
</feature>
<dbReference type="InterPro" id="IPR011600">
    <property type="entry name" value="Pept_C14_caspase"/>
</dbReference>
<dbReference type="Gene3D" id="3.40.50.1460">
    <property type="match status" value="1"/>
</dbReference>
<proteinExistence type="predicted"/>
<dbReference type="GO" id="GO:0006508">
    <property type="term" value="P:proteolysis"/>
    <property type="evidence" value="ECO:0007669"/>
    <property type="project" value="InterPro"/>
</dbReference>
<dbReference type="InterPro" id="IPR029030">
    <property type="entry name" value="Caspase-like_dom_sf"/>
</dbReference>
<organism evidence="3">
    <name type="scientific">Streptomyces sp. NBC_00119</name>
    <dbReference type="NCBI Taxonomy" id="2975659"/>
    <lineage>
        <taxon>Bacteria</taxon>
        <taxon>Bacillati</taxon>
        <taxon>Actinomycetota</taxon>
        <taxon>Actinomycetes</taxon>
        <taxon>Kitasatosporales</taxon>
        <taxon>Streptomycetaceae</taxon>
        <taxon>Streptomyces</taxon>
    </lineage>
</organism>
<dbReference type="GO" id="GO:0004197">
    <property type="term" value="F:cysteine-type endopeptidase activity"/>
    <property type="evidence" value="ECO:0007669"/>
    <property type="project" value="InterPro"/>
</dbReference>
<name>A0AAU1U1K8_9ACTN</name>
<sequence>MMPNPAQSHAVLIGVSSYTRLPSFPTVHNNLDGLATVLTAPWSWNLPPEHCKIVRDPGDISEVVGVVESAADAATDSLLIYYAGHGLADAGDDYALHLALVNSTNQVHTALRYQYLSALIRRSRARRKVVILDCCFAARAFANAMSDAATNLVAQSAVEGTLVLAAAGESKAAIADDGEGYTVFTGELLRLLRQGVDDGAKLLQLETIYTQLYHRLRLKSRPVPQLSGRNTVSQLALAVNRREAHHEQVTRRRVVEAEKKRAAEEHQRAEKERARREAEKRVQADEQKRLLVQAQARKMEEKRKAEEALLESERIRLAALAAAARAKETDRLITDFVIQWEPPAPVHSSTVDRPTPGWRFWRNPRRPWVSQLKEQVAAENDWRLQVSDSGSAAHAAGRRRSAERLARRHPQLTGEAAKILCGIISDPTVVGMERRWAAESLRDLGPQFQTLANRILRRMYSDPLRFSLTSQQAAELLKKLNSSDVV</sequence>
<evidence type="ECO:0000256" key="1">
    <source>
        <dbReference type="SAM" id="MobiDB-lite"/>
    </source>
</evidence>
<dbReference type="SUPFAM" id="SSF52129">
    <property type="entry name" value="Caspase-like"/>
    <property type="match status" value="1"/>
</dbReference>
<accession>A0AAU1U1K8</accession>
<dbReference type="Pfam" id="PF00656">
    <property type="entry name" value="Peptidase_C14"/>
    <property type="match status" value="1"/>
</dbReference>
<evidence type="ECO:0000259" key="2">
    <source>
        <dbReference type="Pfam" id="PF00656"/>
    </source>
</evidence>
<dbReference type="AlphaFoldDB" id="A0AAU1U1K8"/>
<dbReference type="EMBL" id="CP108195">
    <property type="protein sequence ID" value="WTS11712.1"/>
    <property type="molecule type" value="Genomic_DNA"/>
</dbReference>